<dbReference type="Pfam" id="PF07905">
    <property type="entry name" value="PucR"/>
    <property type="match status" value="1"/>
</dbReference>
<dbReference type="AlphaFoldDB" id="A0A2X0KFU0"/>
<proteinExistence type="predicted"/>
<dbReference type="OrthoDB" id="3170447at2"/>
<feature type="compositionally biased region" description="Polar residues" evidence="1">
    <location>
        <begin position="195"/>
        <end position="210"/>
    </location>
</feature>
<evidence type="ECO:0000259" key="2">
    <source>
        <dbReference type="Pfam" id="PF07905"/>
    </source>
</evidence>
<protein>
    <submittedName>
        <fullName evidence="4">PucR family transcriptional regulator</fullName>
    </submittedName>
</protein>
<sequence>MIIGDLLSLEDLRIEVAWATSDQLAREVTGVTSTDLQDPARYLRPGELVLTGLVWWRPDELAADPVAAAQAAGRFATALRSAEAAGLLAGEGTHGAVPAELADACRRHDIPLLAVPAGTSFRAVTDRVYLRLWGELQHQAEDAATVPAAVRRDLLTLRHSGATPSELLTRAVTDLGLPHCSLLTSAGRLLGTSDPAASTSGTRVQRTTAEPNRRSGPGRPRTGSAARSAGRRTGLGEAGAPDAPRGSHVPQDVAEVAALAVGEPGVTPFDGWLLRPHSAPAPAAAAVLRGLAELLAPLAAHAHSTSAAQRQGGARVVDLLRGPARGHAGGDRSDAGLAEALHSCGLPADAALTPVVARVAHRPAAWAAVALAEALQEIDAPFVVAPDPNGTEPGRATGLCAAPEALVTRALEESWPGLRTALTAPRTAQDGISTQQSGFAAAVGPCSAPGLDSLRRALTQADWTIDSLPADGVAGSETLDSLAALLRGVPAGVRDAYRERLLGPLHAHDQVNPVSLLETLAVFLELDGSWSRAARVLHVHVNTVHYRVRRIEELTGRSLARLEDRADLLAALLCDPLFN</sequence>
<gene>
    <name evidence="4" type="ORF">DN069_09300</name>
</gene>
<feature type="compositionally biased region" description="Low complexity" evidence="1">
    <location>
        <begin position="214"/>
        <end position="232"/>
    </location>
</feature>
<dbReference type="Pfam" id="PF13556">
    <property type="entry name" value="HTH_30"/>
    <property type="match status" value="1"/>
</dbReference>
<keyword evidence="5" id="KW-1185">Reference proteome</keyword>
<feature type="domain" description="PucR C-terminal helix-turn-helix" evidence="3">
    <location>
        <begin position="516"/>
        <end position="573"/>
    </location>
</feature>
<evidence type="ECO:0000256" key="1">
    <source>
        <dbReference type="SAM" id="MobiDB-lite"/>
    </source>
</evidence>
<dbReference type="InterPro" id="IPR042070">
    <property type="entry name" value="PucR_C-HTH_sf"/>
</dbReference>
<dbReference type="Gene3D" id="1.10.10.2840">
    <property type="entry name" value="PucR C-terminal helix-turn-helix domain"/>
    <property type="match status" value="1"/>
</dbReference>
<feature type="domain" description="Purine catabolism PurC-like" evidence="2">
    <location>
        <begin position="5"/>
        <end position="129"/>
    </location>
</feature>
<evidence type="ECO:0000313" key="4">
    <source>
        <dbReference type="EMBL" id="RAG85959.1"/>
    </source>
</evidence>
<dbReference type="InterPro" id="IPR012914">
    <property type="entry name" value="PucR_dom"/>
</dbReference>
<organism evidence="4 5">
    <name type="scientific">Streptacidiphilus pinicola</name>
    <dbReference type="NCBI Taxonomy" id="2219663"/>
    <lineage>
        <taxon>Bacteria</taxon>
        <taxon>Bacillati</taxon>
        <taxon>Actinomycetota</taxon>
        <taxon>Actinomycetes</taxon>
        <taxon>Kitasatosporales</taxon>
        <taxon>Streptomycetaceae</taxon>
        <taxon>Streptacidiphilus</taxon>
    </lineage>
</organism>
<evidence type="ECO:0000259" key="3">
    <source>
        <dbReference type="Pfam" id="PF13556"/>
    </source>
</evidence>
<evidence type="ECO:0000313" key="5">
    <source>
        <dbReference type="Proteomes" id="UP000248889"/>
    </source>
</evidence>
<accession>A0A2X0KFU0</accession>
<dbReference type="InterPro" id="IPR025736">
    <property type="entry name" value="PucR_C-HTH_dom"/>
</dbReference>
<dbReference type="RefSeq" id="WP_111500399.1">
    <property type="nucleotide sequence ID" value="NZ_QKYN01000036.1"/>
</dbReference>
<comment type="caution">
    <text evidence="4">The sequence shown here is derived from an EMBL/GenBank/DDBJ whole genome shotgun (WGS) entry which is preliminary data.</text>
</comment>
<reference evidence="4 5" key="1">
    <citation type="submission" date="2018-06" db="EMBL/GenBank/DDBJ databases">
        <title>Streptacidiphilus pinicola sp. nov., isolated from pine grove soil.</title>
        <authorList>
            <person name="Roh S.G."/>
            <person name="Park S."/>
            <person name="Kim M.-K."/>
            <person name="Yun B.-R."/>
            <person name="Park J."/>
            <person name="Kim M.J."/>
            <person name="Kim Y.S."/>
            <person name="Kim S.B."/>
        </authorList>
    </citation>
    <scope>NUCLEOTIDE SEQUENCE [LARGE SCALE GENOMIC DNA]</scope>
    <source>
        <strain evidence="4 5">MMS16-CNU450</strain>
    </source>
</reference>
<dbReference type="PANTHER" id="PTHR33744">
    <property type="entry name" value="CARBOHYDRATE DIACID REGULATOR"/>
    <property type="match status" value="1"/>
</dbReference>
<dbReference type="Proteomes" id="UP000248889">
    <property type="component" value="Unassembled WGS sequence"/>
</dbReference>
<dbReference type="PANTHER" id="PTHR33744:SF17">
    <property type="entry name" value="CONSERVED PROTEIN"/>
    <property type="match status" value="1"/>
</dbReference>
<feature type="region of interest" description="Disordered" evidence="1">
    <location>
        <begin position="191"/>
        <end position="249"/>
    </location>
</feature>
<dbReference type="EMBL" id="QKYN01000036">
    <property type="protein sequence ID" value="RAG85959.1"/>
    <property type="molecule type" value="Genomic_DNA"/>
</dbReference>
<dbReference type="InterPro" id="IPR051448">
    <property type="entry name" value="CdaR-like_regulators"/>
</dbReference>
<name>A0A2X0KFU0_9ACTN</name>